<proteinExistence type="predicted"/>
<accession>A0A6C0AFV5</accession>
<reference evidence="1" key="1">
    <citation type="journal article" date="2020" name="Nature">
        <title>Giant virus diversity and host interactions through global metagenomics.</title>
        <authorList>
            <person name="Schulz F."/>
            <person name="Roux S."/>
            <person name="Paez-Espino D."/>
            <person name="Jungbluth S."/>
            <person name="Walsh D.A."/>
            <person name="Denef V.J."/>
            <person name="McMahon K.D."/>
            <person name="Konstantinidis K.T."/>
            <person name="Eloe-Fadrosh E.A."/>
            <person name="Kyrpides N.C."/>
            <person name="Woyke T."/>
        </authorList>
    </citation>
    <scope>NUCLEOTIDE SEQUENCE</scope>
    <source>
        <strain evidence="1">GVMAG-S-1021933-23</strain>
    </source>
</reference>
<dbReference type="AlphaFoldDB" id="A0A6C0AFV5"/>
<protein>
    <submittedName>
        <fullName evidence="1">Uncharacterized protein</fullName>
    </submittedName>
</protein>
<name>A0A6C0AFV5_9ZZZZ</name>
<organism evidence="1">
    <name type="scientific">viral metagenome</name>
    <dbReference type="NCBI Taxonomy" id="1070528"/>
    <lineage>
        <taxon>unclassified sequences</taxon>
        <taxon>metagenomes</taxon>
        <taxon>organismal metagenomes</taxon>
    </lineage>
</organism>
<evidence type="ECO:0000313" key="1">
    <source>
        <dbReference type="EMBL" id="QHS78221.1"/>
    </source>
</evidence>
<sequence length="91" mass="10622">MSILMLNDDEEDISLMFKDYPDNYVDKCHPEDYITSDSAIKELFFHVKKGHNRLLLRISIKIDKKTYVPITFICDTGACTSVYFSKKSMDM</sequence>
<dbReference type="EMBL" id="MN740595">
    <property type="protein sequence ID" value="QHS78221.1"/>
    <property type="molecule type" value="Genomic_DNA"/>
</dbReference>